<dbReference type="Pfam" id="PF23559">
    <property type="entry name" value="WHD_DRP"/>
    <property type="match status" value="1"/>
</dbReference>
<evidence type="ECO:0000256" key="1">
    <source>
        <dbReference type="ARBA" id="ARBA00008894"/>
    </source>
</evidence>
<sequence>MAESILLALTKVGYCLAEQAGTQVLEEIKKLRELPSKVRKIERELRMMKSSIRQIDSRIDAEDLHSEWIVEVRKLAYRVEDIMDNFTYHALQLEGESFVLRQAKKLHYSKVFRSIASDITQIEEDIQHVVSLRERYIQFDYSNHQQAAAEAFVPQVRFPQFVNDGELVGINSYRDQLTDWLHNTTEQNKTVITVSGMGGLGKTTLVANVYERAKRDFQAHAWIAMSKAYTVDSLLRTLIRNIGDTEEQTGPDKATPELRSILNKKLKKHKTIVVLDDLWEQRTFLDIKDSFNDVGESRIVITTRLGDVASLARPDRRLELRSLDNKDAYDLFCKRAFANNENNQCPGDLEKLAKDIVQRCQGLPLAIVSIGILLSSRPQIASVWTQVYNQLRYQLAKDDDVQGIINLSYHDLPGELRNCFLYCSMFPQNYYLSRRDLVLLWVAEGFAVKTEESTAEEVAEGYLMELILRNMLQLVEKDELGRVSICKMHDIVRDLAMSIAKKVRFGTTNDSDAMTIVDSGIIRRLSTGVTNVNKQMRLPHLRTLMAHGNGNSTPASSPGTVWSILLESRYLAVLELRGSMITAVPSSVGQLFNLRYLGLRDTKIKFLPHSVEKLSNLLTLDVKSTYIERLPRGIAKVKKLSHLFADCCVDKRELVFECLRGVAAPRALSTLQDLQTFETVQASKELAAQLERLVKLESLSVDNIRNDQCAMIFAAVSKLPLLSSLSLSASNEEEELSLKDLIPTSNKLQRLIVKGKWTAGTLECPIFQDHGGNLNYLEISWSKLGEDTMEKLSSHLQNLTYLSLNKVTIVNSTQHIVIRAGGFPNLKTLRLKDMHEVLSLEIESGAIPSIEALYLLSMTKLGTIPKGIDSLGSLKKLWMVNLHPDFGDRWKNHGWQQNVSRIKEVRMI</sequence>
<dbReference type="Gene3D" id="1.10.8.430">
    <property type="entry name" value="Helical domain of apoptotic protease-activating factors"/>
    <property type="match status" value="1"/>
</dbReference>
<organism evidence="11 12">
    <name type="scientific">Panicum virgatum</name>
    <name type="common">Blackwell switchgrass</name>
    <dbReference type="NCBI Taxonomy" id="38727"/>
    <lineage>
        <taxon>Eukaryota</taxon>
        <taxon>Viridiplantae</taxon>
        <taxon>Streptophyta</taxon>
        <taxon>Embryophyta</taxon>
        <taxon>Tracheophyta</taxon>
        <taxon>Spermatophyta</taxon>
        <taxon>Magnoliopsida</taxon>
        <taxon>Liliopsida</taxon>
        <taxon>Poales</taxon>
        <taxon>Poaceae</taxon>
        <taxon>PACMAD clade</taxon>
        <taxon>Panicoideae</taxon>
        <taxon>Panicodae</taxon>
        <taxon>Paniceae</taxon>
        <taxon>Panicinae</taxon>
        <taxon>Panicum</taxon>
        <taxon>Panicum sect. Hiantes</taxon>
    </lineage>
</organism>
<proteinExistence type="inferred from homology"/>
<evidence type="ECO:0000256" key="5">
    <source>
        <dbReference type="ARBA" id="ARBA00022821"/>
    </source>
</evidence>
<dbReference type="EMBL" id="CM029042">
    <property type="protein sequence ID" value="KAG2620954.1"/>
    <property type="molecule type" value="Genomic_DNA"/>
</dbReference>
<dbReference type="InterPro" id="IPR042197">
    <property type="entry name" value="Apaf_helical"/>
</dbReference>
<accession>A0A8T0UJD1</accession>
<evidence type="ECO:0000259" key="10">
    <source>
        <dbReference type="Pfam" id="PF23598"/>
    </source>
</evidence>
<dbReference type="Gene3D" id="1.20.5.4130">
    <property type="match status" value="1"/>
</dbReference>
<evidence type="ECO:0008006" key="13">
    <source>
        <dbReference type="Google" id="ProtNLM"/>
    </source>
</evidence>
<evidence type="ECO:0000313" key="12">
    <source>
        <dbReference type="Proteomes" id="UP000823388"/>
    </source>
</evidence>
<dbReference type="Pfam" id="PF18052">
    <property type="entry name" value="Rx_N"/>
    <property type="match status" value="1"/>
</dbReference>
<keyword evidence="4" id="KW-0547">Nucleotide-binding</keyword>
<dbReference type="Gene3D" id="3.40.50.300">
    <property type="entry name" value="P-loop containing nucleotide triphosphate hydrolases"/>
    <property type="match status" value="1"/>
</dbReference>
<dbReference type="InterPro" id="IPR044974">
    <property type="entry name" value="Disease_R_plants"/>
</dbReference>
<protein>
    <recommendedName>
        <fullName evidence="13">Disease resistance protein RPM1</fullName>
    </recommendedName>
</protein>
<dbReference type="OrthoDB" id="598235at2759"/>
<keyword evidence="12" id="KW-1185">Reference proteome</keyword>
<keyword evidence="2" id="KW-0433">Leucine-rich repeat</keyword>
<dbReference type="SUPFAM" id="SSF52058">
    <property type="entry name" value="L domain-like"/>
    <property type="match status" value="1"/>
</dbReference>
<dbReference type="PANTHER" id="PTHR23155">
    <property type="entry name" value="DISEASE RESISTANCE PROTEIN RP"/>
    <property type="match status" value="1"/>
</dbReference>
<evidence type="ECO:0000256" key="2">
    <source>
        <dbReference type="ARBA" id="ARBA00022614"/>
    </source>
</evidence>
<reference evidence="11" key="1">
    <citation type="submission" date="2020-05" db="EMBL/GenBank/DDBJ databases">
        <title>WGS assembly of Panicum virgatum.</title>
        <authorList>
            <person name="Lovell J.T."/>
            <person name="Jenkins J."/>
            <person name="Shu S."/>
            <person name="Juenger T.E."/>
            <person name="Schmutz J."/>
        </authorList>
    </citation>
    <scope>NUCLEOTIDE SEQUENCE</scope>
    <source>
        <strain evidence="11">AP13</strain>
    </source>
</reference>
<dbReference type="GO" id="GO:0009626">
    <property type="term" value="P:plant-type hypersensitive response"/>
    <property type="evidence" value="ECO:0007669"/>
    <property type="project" value="UniProtKB-ARBA"/>
</dbReference>
<evidence type="ECO:0000256" key="6">
    <source>
        <dbReference type="ARBA" id="ARBA00023054"/>
    </source>
</evidence>
<evidence type="ECO:0000259" key="7">
    <source>
        <dbReference type="Pfam" id="PF00931"/>
    </source>
</evidence>
<dbReference type="PANTHER" id="PTHR23155:SF1046">
    <property type="entry name" value="OS11G0226933 PROTEIN"/>
    <property type="match status" value="1"/>
</dbReference>
<evidence type="ECO:0000256" key="3">
    <source>
        <dbReference type="ARBA" id="ARBA00022737"/>
    </source>
</evidence>
<dbReference type="Gene3D" id="3.80.10.10">
    <property type="entry name" value="Ribonuclease Inhibitor"/>
    <property type="match status" value="2"/>
</dbReference>
<dbReference type="InterPro" id="IPR002182">
    <property type="entry name" value="NB-ARC"/>
</dbReference>
<evidence type="ECO:0000313" key="11">
    <source>
        <dbReference type="EMBL" id="KAG2620954.1"/>
    </source>
</evidence>
<keyword evidence="6" id="KW-0175">Coiled coil</keyword>
<dbReference type="AlphaFoldDB" id="A0A8T0UJD1"/>
<gene>
    <name evidence="11" type="ORF">PVAP13_3NG152400</name>
</gene>
<keyword evidence="3" id="KW-0677">Repeat</keyword>
<dbReference type="Pfam" id="PF23598">
    <property type="entry name" value="LRR_14"/>
    <property type="match status" value="1"/>
</dbReference>
<dbReference type="InterPro" id="IPR058922">
    <property type="entry name" value="WHD_DRP"/>
</dbReference>
<dbReference type="FunFam" id="1.10.10.10:FF:000322">
    <property type="entry name" value="Probable disease resistance protein At1g63360"/>
    <property type="match status" value="1"/>
</dbReference>
<feature type="domain" description="Disease resistance protein winged helix" evidence="9">
    <location>
        <begin position="425"/>
        <end position="496"/>
    </location>
</feature>
<evidence type="ECO:0000259" key="8">
    <source>
        <dbReference type="Pfam" id="PF18052"/>
    </source>
</evidence>
<dbReference type="Gene3D" id="1.10.10.10">
    <property type="entry name" value="Winged helix-like DNA-binding domain superfamily/Winged helix DNA-binding domain"/>
    <property type="match status" value="1"/>
</dbReference>
<comment type="caution">
    <text evidence="11">The sequence shown here is derived from an EMBL/GenBank/DDBJ whole genome shotgun (WGS) entry which is preliminary data.</text>
</comment>
<feature type="domain" description="Disease resistance R13L4/SHOC-2-like LRR" evidence="10">
    <location>
        <begin position="565"/>
        <end position="878"/>
    </location>
</feature>
<dbReference type="EMBL" id="CM029042">
    <property type="protein sequence ID" value="KAG2620955.1"/>
    <property type="molecule type" value="Genomic_DNA"/>
</dbReference>
<feature type="domain" description="Disease resistance N-terminal" evidence="8">
    <location>
        <begin position="17"/>
        <end position="95"/>
    </location>
</feature>
<dbReference type="PRINTS" id="PR00364">
    <property type="entry name" value="DISEASERSIST"/>
</dbReference>
<comment type="similarity">
    <text evidence="1">Belongs to the disease resistance NB-LRR family.</text>
</comment>
<dbReference type="InterPro" id="IPR055414">
    <property type="entry name" value="LRR_R13L4/SHOC2-like"/>
</dbReference>
<feature type="domain" description="NB-ARC" evidence="7">
    <location>
        <begin position="175"/>
        <end position="340"/>
    </location>
</feature>
<dbReference type="GO" id="GO:0042742">
    <property type="term" value="P:defense response to bacterium"/>
    <property type="evidence" value="ECO:0007669"/>
    <property type="project" value="UniProtKB-ARBA"/>
</dbReference>
<dbReference type="InterPro" id="IPR041118">
    <property type="entry name" value="Rx_N"/>
</dbReference>
<evidence type="ECO:0000259" key="9">
    <source>
        <dbReference type="Pfam" id="PF23559"/>
    </source>
</evidence>
<name>A0A8T0UJD1_PANVG</name>
<keyword evidence="5" id="KW-0611">Plant defense</keyword>
<dbReference type="InterPro" id="IPR036388">
    <property type="entry name" value="WH-like_DNA-bd_sf"/>
</dbReference>
<dbReference type="GO" id="GO:0043531">
    <property type="term" value="F:ADP binding"/>
    <property type="evidence" value="ECO:0007669"/>
    <property type="project" value="InterPro"/>
</dbReference>
<dbReference type="Proteomes" id="UP000823388">
    <property type="component" value="Chromosome 3N"/>
</dbReference>
<dbReference type="GO" id="GO:0002758">
    <property type="term" value="P:innate immune response-activating signaling pathway"/>
    <property type="evidence" value="ECO:0007669"/>
    <property type="project" value="UniProtKB-ARBA"/>
</dbReference>
<evidence type="ECO:0000256" key="4">
    <source>
        <dbReference type="ARBA" id="ARBA00022741"/>
    </source>
</evidence>
<dbReference type="SUPFAM" id="SSF52540">
    <property type="entry name" value="P-loop containing nucleoside triphosphate hydrolases"/>
    <property type="match status" value="1"/>
</dbReference>
<dbReference type="InterPro" id="IPR032675">
    <property type="entry name" value="LRR_dom_sf"/>
</dbReference>
<dbReference type="InterPro" id="IPR027417">
    <property type="entry name" value="P-loop_NTPase"/>
</dbReference>
<dbReference type="Pfam" id="PF00931">
    <property type="entry name" value="NB-ARC"/>
    <property type="match status" value="1"/>
</dbReference>